<evidence type="ECO:0000313" key="2">
    <source>
        <dbReference type="Proteomes" id="UP000199403"/>
    </source>
</evidence>
<dbReference type="RefSeq" id="WP_092177336.1">
    <property type="nucleotide sequence ID" value="NZ_FNZH01000006.1"/>
</dbReference>
<name>A0A1H7AJD6_9BACT</name>
<organism evidence="1 2">
    <name type="scientific">Cyclobacterium xiamenense</name>
    <dbReference type="NCBI Taxonomy" id="1297121"/>
    <lineage>
        <taxon>Bacteria</taxon>
        <taxon>Pseudomonadati</taxon>
        <taxon>Bacteroidota</taxon>
        <taxon>Cytophagia</taxon>
        <taxon>Cytophagales</taxon>
        <taxon>Cyclobacteriaceae</taxon>
        <taxon>Cyclobacterium</taxon>
    </lineage>
</organism>
<accession>A0A1H7AJD6</accession>
<reference evidence="2" key="1">
    <citation type="submission" date="2016-10" db="EMBL/GenBank/DDBJ databases">
        <authorList>
            <person name="Varghese N."/>
            <person name="Submissions S."/>
        </authorList>
    </citation>
    <scope>NUCLEOTIDE SEQUENCE [LARGE SCALE GENOMIC DNA]</scope>
    <source>
        <strain evidence="2">IBRC-M 10761</strain>
    </source>
</reference>
<keyword evidence="2" id="KW-1185">Reference proteome</keyword>
<dbReference type="AlphaFoldDB" id="A0A1H7AJD6"/>
<protein>
    <recommendedName>
        <fullName evidence="3">Deoxyribose-phosphate aldolase</fullName>
    </recommendedName>
</protein>
<sequence>MKNFLYGCILLSGWIACSPKTEADRIIDQSIEAHGGDRFASSTIRFDFRERSYEIAKSPERFRYVRSFVDESGQVVDELDNEGFTRKINGEVVNLSDKDRNAYSNSVNSVAYFAFLPYGLNDPAVIKTYLGETQLDGKTYELVKVTFQKNGGGEDYDDEFLYWINKENFRMDFLAYTYHTDGGGLRFRKAKNQREISGILFQDYDNYKPADETVPLEEIQALYEAGSLELLSEILLENIQVDDAG</sequence>
<proteinExistence type="predicted"/>
<dbReference type="Pfam" id="PF20113">
    <property type="entry name" value="DUF6503"/>
    <property type="match status" value="1"/>
</dbReference>
<dbReference type="STRING" id="1416801.SAMN05192553_10661"/>
<evidence type="ECO:0008006" key="3">
    <source>
        <dbReference type="Google" id="ProtNLM"/>
    </source>
</evidence>
<dbReference type="Proteomes" id="UP000199403">
    <property type="component" value="Unassembled WGS sequence"/>
</dbReference>
<gene>
    <name evidence="1" type="ORF">SAMN05192553_10661</name>
</gene>
<dbReference type="OrthoDB" id="982433at2"/>
<evidence type="ECO:0000313" key="1">
    <source>
        <dbReference type="EMBL" id="SEJ61135.1"/>
    </source>
</evidence>
<dbReference type="PROSITE" id="PS51257">
    <property type="entry name" value="PROKAR_LIPOPROTEIN"/>
    <property type="match status" value="1"/>
</dbReference>
<dbReference type="EMBL" id="FNZH01000006">
    <property type="protein sequence ID" value="SEJ61135.1"/>
    <property type="molecule type" value="Genomic_DNA"/>
</dbReference>
<dbReference type="InterPro" id="IPR045444">
    <property type="entry name" value="DUF6503"/>
</dbReference>